<dbReference type="AlphaFoldDB" id="A0A419PFY9"/>
<name>A0A419PFY9_CLOSI</name>
<protein>
    <submittedName>
        <fullName evidence="1">Uncharacterized protein</fullName>
    </submittedName>
</protein>
<dbReference type="EMBL" id="NIRI02000042">
    <property type="protein sequence ID" value="KAG5449272.1"/>
    <property type="molecule type" value="Genomic_DNA"/>
</dbReference>
<evidence type="ECO:0000313" key="1">
    <source>
        <dbReference type="EMBL" id="KAG5449272.1"/>
    </source>
</evidence>
<proteinExistence type="predicted"/>
<reference evidence="1 2" key="2">
    <citation type="journal article" date="2021" name="Genomics">
        <title>High-quality reference genome for Clonorchis sinensis.</title>
        <authorList>
            <person name="Young N.D."/>
            <person name="Stroehlein A.J."/>
            <person name="Kinkar L."/>
            <person name="Wang T."/>
            <person name="Sohn W.M."/>
            <person name="Chang B.C.H."/>
            <person name="Kaur P."/>
            <person name="Weisz D."/>
            <person name="Dudchenko O."/>
            <person name="Aiden E.L."/>
            <person name="Korhonen P.K."/>
            <person name="Gasser R.B."/>
        </authorList>
    </citation>
    <scope>NUCLEOTIDE SEQUENCE [LARGE SCALE GENOMIC DNA]</scope>
    <source>
        <strain evidence="1">Cs-k2</strain>
    </source>
</reference>
<gene>
    <name evidence="1" type="ORF">CSKR_100639</name>
</gene>
<accession>A0A419PFY9</accession>
<dbReference type="Proteomes" id="UP000286415">
    <property type="component" value="Unassembled WGS sequence"/>
</dbReference>
<comment type="caution">
    <text evidence="1">The sequence shown here is derived from an EMBL/GenBank/DDBJ whole genome shotgun (WGS) entry which is preliminary data.</text>
</comment>
<dbReference type="InParanoid" id="A0A419PFY9"/>
<sequence>MKDVAKSLGCLYGSETPGVVNDDCGGGILQLNTLQKGRIIFQWMGYMRCQIILSWYTIPLTRFLKPLRQSTTSFVLLRAPQVGLVPELLPLLS</sequence>
<keyword evidence="2" id="KW-1185">Reference proteome</keyword>
<reference evidence="1 2" key="1">
    <citation type="journal article" date="2018" name="Biotechnol. Adv.">
        <title>Improved genomic resources and new bioinformatic workflow for the carcinogenic parasite Clonorchis sinensis: Biotechnological implications.</title>
        <authorList>
            <person name="Wang D."/>
            <person name="Korhonen P.K."/>
            <person name="Gasser R.B."/>
            <person name="Young N.D."/>
        </authorList>
    </citation>
    <scope>NUCLEOTIDE SEQUENCE [LARGE SCALE GENOMIC DNA]</scope>
    <source>
        <strain evidence="1">Cs-k2</strain>
    </source>
</reference>
<organism evidence="1 2">
    <name type="scientific">Clonorchis sinensis</name>
    <name type="common">Chinese liver fluke</name>
    <dbReference type="NCBI Taxonomy" id="79923"/>
    <lineage>
        <taxon>Eukaryota</taxon>
        <taxon>Metazoa</taxon>
        <taxon>Spiralia</taxon>
        <taxon>Lophotrochozoa</taxon>
        <taxon>Platyhelminthes</taxon>
        <taxon>Trematoda</taxon>
        <taxon>Digenea</taxon>
        <taxon>Opisthorchiida</taxon>
        <taxon>Opisthorchiata</taxon>
        <taxon>Opisthorchiidae</taxon>
        <taxon>Clonorchis</taxon>
    </lineage>
</organism>
<evidence type="ECO:0000313" key="2">
    <source>
        <dbReference type="Proteomes" id="UP000286415"/>
    </source>
</evidence>